<dbReference type="GO" id="GO:0003677">
    <property type="term" value="F:DNA binding"/>
    <property type="evidence" value="ECO:0007669"/>
    <property type="project" value="InterPro"/>
</dbReference>
<reference evidence="1 2" key="1">
    <citation type="submission" date="2020-08" db="EMBL/GenBank/DDBJ databases">
        <authorList>
            <person name="Koutsovoulos G."/>
            <person name="Danchin GJ E."/>
        </authorList>
    </citation>
    <scope>NUCLEOTIDE SEQUENCE [LARGE SCALE GENOMIC DNA]</scope>
</reference>
<dbReference type="OrthoDB" id="5888454at2759"/>
<comment type="caution">
    <text evidence="1">The sequence shown here is derived from an EMBL/GenBank/DDBJ whole genome shotgun (WGS) entry which is preliminary data.</text>
</comment>
<gene>
    <name evidence="1" type="ORF">MENT_LOCUS16214</name>
</gene>
<dbReference type="Proteomes" id="UP000580250">
    <property type="component" value="Unassembled WGS sequence"/>
</dbReference>
<dbReference type="Gene3D" id="3.90.70.200">
    <property type="entry name" value="Plus-3 domain"/>
    <property type="match status" value="3"/>
</dbReference>
<name>A0A6V7URD6_MELEN</name>
<proteinExistence type="predicted"/>
<evidence type="ECO:0000313" key="2">
    <source>
        <dbReference type="Proteomes" id="UP000580250"/>
    </source>
</evidence>
<protein>
    <submittedName>
        <fullName evidence="1">Uncharacterized protein</fullName>
    </submittedName>
</protein>
<organism evidence="1 2">
    <name type="scientific">Meloidogyne enterolobii</name>
    <name type="common">Root-knot nematode worm</name>
    <name type="synonym">Meloidogyne mayaguensis</name>
    <dbReference type="NCBI Taxonomy" id="390850"/>
    <lineage>
        <taxon>Eukaryota</taxon>
        <taxon>Metazoa</taxon>
        <taxon>Ecdysozoa</taxon>
        <taxon>Nematoda</taxon>
        <taxon>Chromadorea</taxon>
        <taxon>Rhabditida</taxon>
        <taxon>Tylenchina</taxon>
        <taxon>Tylenchomorpha</taxon>
        <taxon>Tylenchoidea</taxon>
        <taxon>Meloidogynidae</taxon>
        <taxon>Meloidogyninae</taxon>
        <taxon>Meloidogyne</taxon>
    </lineage>
</organism>
<dbReference type="InterPro" id="IPR036128">
    <property type="entry name" value="Plus3-like_sf"/>
</dbReference>
<dbReference type="EMBL" id="CAJEWN010000100">
    <property type="protein sequence ID" value="CAD2163811.1"/>
    <property type="molecule type" value="Genomic_DNA"/>
</dbReference>
<accession>A0A6V7URD6</accession>
<evidence type="ECO:0000313" key="1">
    <source>
        <dbReference type="EMBL" id="CAD2163811.1"/>
    </source>
</evidence>
<dbReference type="AlphaFoldDB" id="A0A6V7URD6"/>
<sequence length="511" mass="58579">MREEVNASPIQGDSDLQIIEADVSTTNDLSLDEPNQSTEEMKKIILTQGQLKLLATSELYVFRQTVIGAFVRVNIPGLPSNYSDRVFIDQIIDIIEPLSFQHLWIDRRYRLRFLGDFEIENIVSLKANHDSDVRPWFDCMEAKGEIIPTLRFVRQKANEIKTQLDTLSAKQTLKELDKQKITFTRSNLSQIALNPSTLRSLSKLGFERFRQVVVGCFVCMTAIRKNKPKDCQYHIVRVLDCVEGPRNYKIKNVARVNYQLVLPFYGRYIINWMKSFSTVTEQGFRNWIEDMKAWDEKLPTLDDIQNKAAELQLALNEAENLPSMMELERIQKDEEEKAKRAKLPVKSAKDLENCVLICEYLQKLSNFEDSEPLVKLLTGCFVRLTSSGGSETGFELDKIMSVKLNEQKKNRPADIVLELKFMGTVSLSALIRLVSSTKINEKEFKDWVKKNENDEDDPLPINEFVTEKYAELTKVLGIPPQPYKTESLPVNGSNISNSGSKNSKMMKLITI</sequence>
<dbReference type="SUPFAM" id="SSF159042">
    <property type="entry name" value="Plus3-like"/>
    <property type="match status" value="3"/>
</dbReference>